<dbReference type="EMBL" id="AWTN01000095">
    <property type="protein sequence ID" value="KGG90707.1"/>
    <property type="molecule type" value="Genomic_DNA"/>
</dbReference>
<dbReference type="Proteomes" id="UP000029567">
    <property type="component" value="Unassembled WGS sequence"/>
</dbReference>
<comment type="caution">
    <text evidence="1">The sequence shown here is derived from an EMBL/GenBank/DDBJ whole genome shotgun (WGS) entry which is preliminary data.</text>
</comment>
<accession>A0A0E3BCS4</accession>
<dbReference type="AlphaFoldDB" id="A0A0E3BCS4"/>
<evidence type="ECO:0000313" key="2">
    <source>
        <dbReference type="Proteomes" id="UP000029567"/>
    </source>
</evidence>
<sequence length="70" mass="7931">MAYTQDDLENVRRAIATGEKSVMVNGRRVEFRDMSELFQAEARIQAALSQPEGAPRGGVRRFRFTTLRGD</sequence>
<protein>
    <submittedName>
        <fullName evidence="1">Uncharacterized protein</fullName>
    </submittedName>
</protein>
<dbReference type="RefSeq" id="WP_034380366.1">
    <property type="nucleotide sequence ID" value="NZ_AWTN01000095.1"/>
</dbReference>
<dbReference type="NCBIfam" id="NF047331">
    <property type="entry name" value="phage_HTJ"/>
    <property type="match status" value="1"/>
</dbReference>
<proteinExistence type="predicted"/>
<organism evidence="1 2">
    <name type="scientific">Comamonas thiooxydans</name>
    <dbReference type="NCBI Taxonomy" id="363952"/>
    <lineage>
        <taxon>Bacteria</taxon>
        <taxon>Pseudomonadati</taxon>
        <taxon>Pseudomonadota</taxon>
        <taxon>Betaproteobacteria</taxon>
        <taxon>Burkholderiales</taxon>
        <taxon>Comamonadaceae</taxon>
        <taxon>Comamonas</taxon>
    </lineage>
</organism>
<evidence type="ECO:0000313" key="1">
    <source>
        <dbReference type="EMBL" id="KGG90707.1"/>
    </source>
</evidence>
<name>A0A0E3BCS4_9BURK</name>
<gene>
    <name evidence="1" type="ORF">P245_15550</name>
</gene>
<reference evidence="1 2" key="1">
    <citation type="submission" date="2013-09" db="EMBL/GenBank/DDBJ databases">
        <title>High correlation between genotypes and phenotypes of environmental bacteria Comamonas testosteroni strains.</title>
        <authorList>
            <person name="Liu L."/>
            <person name="Zhu W."/>
            <person name="Xia X."/>
            <person name="Xu B."/>
            <person name="Luo M."/>
            <person name="Wang G."/>
        </authorList>
    </citation>
    <scope>NUCLEOTIDE SEQUENCE [LARGE SCALE GENOMIC DNA]</scope>
    <source>
        <strain evidence="1 2">JL14</strain>
    </source>
</reference>